<dbReference type="Proteomes" id="UP001642484">
    <property type="component" value="Unassembled WGS sequence"/>
</dbReference>
<organism evidence="1 2">
    <name type="scientific">Durusdinium trenchii</name>
    <dbReference type="NCBI Taxonomy" id="1381693"/>
    <lineage>
        <taxon>Eukaryota</taxon>
        <taxon>Sar</taxon>
        <taxon>Alveolata</taxon>
        <taxon>Dinophyceae</taxon>
        <taxon>Suessiales</taxon>
        <taxon>Symbiodiniaceae</taxon>
        <taxon>Durusdinium</taxon>
    </lineage>
</organism>
<comment type="caution">
    <text evidence="1">The sequence shown here is derived from an EMBL/GenBank/DDBJ whole genome shotgun (WGS) entry which is preliminary data.</text>
</comment>
<accession>A0ABP0MCM5</accession>
<protein>
    <submittedName>
        <fullName evidence="1">Uncharacterized protein</fullName>
    </submittedName>
</protein>
<reference evidence="1 2" key="1">
    <citation type="submission" date="2024-02" db="EMBL/GenBank/DDBJ databases">
        <authorList>
            <person name="Chen Y."/>
            <person name="Shah S."/>
            <person name="Dougan E. K."/>
            <person name="Thang M."/>
            <person name="Chan C."/>
        </authorList>
    </citation>
    <scope>NUCLEOTIDE SEQUENCE [LARGE SCALE GENOMIC DNA]</scope>
</reference>
<evidence type="ECO:0000313" key="1">
    <source>
        <dbReference type="EMBL" id="CAK9049243.1"/>
    </source>
</evidence>
<sequence length="457" mass="50798">MFDSVASPEDMKVPVVVIFTNNREEREKTLDALGAFLPGLLGFENPASAGAVSDRRIGFLLFQIHVVDIVGEVCQLTTSTAATIADCDLSRGILMSPRRVALTANFQEGHRRFGVLLRRLLSPFLQAKLSRLAACRGNVFFWGDLTRDRRTSIDIAIIRESIKRVKAFIRPSVDPATVESSTRGTAAVRRLLTMKLGYSAADFLSLQHSKGSSQDHCLLLVGEPRTMEDHPASRLLREVHVHLALTFVKQFGRPSDPSFERLSFSGPQGKRFSQYLEHLIRSIFWRKALIQKLEQCFLYPCVGRSLLVTLPASEPPLKVESDELAMAFMPTIRRTFVAAPVVIGPRAMGLFETQKEDPPLTLSQIPEERRCLLCHTIAKGWARALESKVASLPTRQLHEEEFIDVLETICINNSVKEPCGLGTSMAVSTYSGVCRGGRLVAYLRQAQGHSCRAPMHS</sequence>
<dbReference type="EMBL" id="CAXAMN010016847">
    <property type="protein sequence ID" value="CAK9049243.1"/>
    <property type="molecule type" value="Genomic_DNA"/>
</dbReference>
<keyword evidence="2" id="KW-1185">Reference proteome</keyword>
<name>A0ABP0MCM5_9DINO</name>
<proteinExistence type="predicted"/>
<gene>
    <name evidence="1" type="ORF">CCMP2556_LOCUS25236</name>
</gene>
<evidence type="ECO:0000313" key="2">
    <source>
        <dbReference type="Proteomes" id="UP001642484"/>
    </source>
</evidence>